<gene>
    <name evidence="3" type="ORF">F8388_011790</name>
</gene>
<sequence>MGKGEKPQSAAIILPSQSNLNLHCFNAEIWFYSDLIRKSNRFSELPISDVRQSDVAGLLYSSGTTGKSKGVVLSHKNFIRTSLMVTSDQDRDDCFGQRECCCSEIRLVVCEGDSLWGSSLGKNVMEQCARNFPAAAVIQVLYILDN</sequence>
<dbReference type="InterPro" id="IPR020845">
    <property type="entry name" value="AMP-binding_CS"/>
</dbReference>
<evidence type="ECO:0000313" key="3">
    <source>
        <dbReference type="EMBL" id="KAF4369920.1"/>
    </source>
</evidence>
<evidence type="ECO:0000313" key="4">
    <source>
        <dbReference type="Proteomes" id="UP000525078"/>
    </source>
</evidence>
<dbReference type="Pfam" id="PF00501">
    <property type="entry name" value="AMP-binding"/>
    <property type="match status" value="1"/>
</dbReference>
<dbReference type="Proteomes" id="UP000525078">
    <property type="component" value="Unassembled WGS sequence"/>
</dbReference>
<keyword evidence="1" id="KW-0436">Ligase</keyword>
<protein>
    <recommendedName>
        <fullName evidence="2">AMP-dependent synthetase/ligase domain-containing protein</fullName>
    </recommendedName>
</protein>
<name>A0A7J6FJI8_CANSA</name>
<dbReference type="PROSITE" id="PS00455">
    <property type="entry name" value="AMP_BINDING"/>
    <property type="match status" value="1"/>
</dbReference>
<dbReference type="PANTHER" id="PTHR24096">
    <property type="entry name" value="LONG-CHAIN-FATTY-ACID--COA LIGASE"/>
    <property type="match status" value="1"/>
</dbReference>
<dbReference type="Gene3D" id="3.40.50.980">
    <property type="match status" value="2"/>
</dbReference>
<feature type="domain" description="AMP-dependent synthetase/ligase" evidence="2">
    <location>
        <begin position="44"/>
        <end position="85"/>
    </location>
</feature>
<comment type="caution">
    <text evidence="3">The sequence shown here is derived from an EMBL/GenBank/DDBJ whole genome shotgun (WGS) entry which is preliminary data.</text>
</comment>
<evidence type="ECO:0000259" key="2">
    <source>
        <dbReference type="Pfam" id="PF00501"/>
    </source>
</evidence>
<reference evidence="3 4" key="1">
    <citation type="journal article" date="2020" name="bioRxiv">
        <title>Sequence and annotation of 42 cannabis genomes reveals extensive copy number variation in cannabinoid synthesis and pathogen resistance genes.</title>
        <authorList>
            <person name="Mckernan K.J."/>
            <person name="Helbert Y."/>
            <person name="Kane L.T."/>
            <person name="Ebling H."/>
            <person name="Zhang L."/>
            <person name="Liu B."/>
            <person name="Eaton Z."/>
            <person name="Mclaughlin S."/>
            <person name="Kingan S."/>
            <person name="Baybayan P."/>
            <person name="Concepcion G."/>
            <person name="Jordan M."/>
            <person name="Riva A."/>
            <person name="Barbazuk W."/>
            <person name="Harkins T."/>
        </authorList>
    </citation>
    <scope>NUCLEOTIDE SEQUENCE [LARGE SCALE GENOMIC DNA]</scope>
    <source>
        <strain evidence="4">cv. Jamaican Lion 4</strain>
        <tissue evidence="3">Leaf</tissue>
    </source>
</reference>
<dbReference type="GO" id="GO:0016405">
    <property type="term" value="F:CoA-ligase activity"/>
    <property type="evidence" value="ECO:0007669"/>
    <property type="project" value="TreeGrafter"/>
</dbReference>
<accession>A0A7J6FJI8</accession>
<proteinExistence type="predicted"/>
<organism evidence="3 4">
    <name type="scientific">Cannabis sativa</name>
    <name type="common">Hemp</name>
    <name type="synonym">Marijuana</name>
    <dbReference type="NCBI Taxonomy" id="3483"/>
    <lineage>
        <taxon>Eukaryota</taxon>
        <taxon>Viridiplantae</taxon>
        <taxon>Streptophyta</taxon>
        <taxon>Embryophyta</taxon>
        <taxon>Tracheophyta</taxon>
        <taxon>Spermatophyta</taxon>
        <taxon>Magnoliopsida</taxon>
        <taxon>eudicotyledons</taxon>
        <taxon>Gunneridae</taxon>
        <taxon>Pentapetalae</taxon>
        <taxon>rosids</taxon>
        <taxon>fabids</taxon>
        <taxon>Rosales</taxon>
        <taxon>Cannabaceae</taxon>
        <taxon>Cannabis</taxon>
    </lineage>
</organism>
<evidence type="ECO:0000256" key="1">
    <source>
        <dbReference type="ARBA" id="ARBA00022598"/>
    </source>
</evidence>
<dbReference type="AlphaFoldDB" id="A0A7J6FJI8"/>
<dbReference type="PANTHER" id="PTHR24096:SF415">
    <property type="entry name" value="4-COUMARATE--COA LIGASE"/>
    <property type="match status" value="1"/>
</dbReference>
<dbReference type="EMBL" id="JAATIP010000121">
    <property type="protein sequence ID" value="KAF4369920.1"/>
    <property type="molecule type" value="Genomic_DNA"/>
</dbReference>
<dbReference type="SUPFAM" id="SSF56801">
    <property type="entry name" value="Acetyl-CoA synthetase-like"/>
    <property type="match status" value="1"/>
</dbReference>
<dbReference type="InterPro" id="IPR000873">
    <property type="entry name" value="AMP-dep_synth/lig_dom"/>
</dbReference>